<comment type="caution">
    <text evidence="1">The sequence shown here is derived from an EMBL/GenBank/DDBJ whole genome shotgun (WGS) entry which is preliminary data.</text>
</comment>
<evidence type="ECO:0000313" key="1">
    <source>
        <dbReference type="EMBL" id="KAI4342472.1"/>
    </source>
</evidence>
<sequence length="243" mass="27412">MFVSQASCGSFFPSLRVEMEGSSDSARHKSGSSRGFNPMGFSDRNIRSLPSVRFNLFSDTHQDFIGLRKARERLISASVDNQRIARGFSRDCLEDASVNPYLCALERDDVSLRHWLDKPERQVDELECFHIFTQIVEIVNVAHSQGVVVQNVRPSCFVMSSFNRVSFIESVSCSDCGSNSVQDGLYSRTNANCESSSLPLERQKRGRLRYENFQPLRTSNNSLLGISFIHSSFVYPMETLLLG</sequence>
<gene>
    <name evidence="1" type="ORF">MLD38_027099</name>
</gene>
<name>A0ACB9P1P2_9MYRT</name>
<dbReference type="EMBL" id="CM042886">
    <property type="protein sequence ID" value="KAI4342472.1"/>
    <property type="molecule type" value="Genomic_DNA"/>
</dbReference>
<protein>
    <submittedName>
        <fullName evidence="1">Uncharacterized protein</fullName>
    </submittedName>
</protein>
<reference evidence="2" key="1">
    <citation type="journal article" date="2023" name="Front. Plant Sci.">
        <title>Chromosomal-level genome assembly of Melastoma candidum provides insights into trichome evolution.</title>
        <authorList>
            <person name="Zhong Y."/>
            <person name="Wu W."/>
            <person name="Sun C."/>
            <person name="Zou P."/>
            <person name="Liu Y."/>
            <person name="Dai S."/>
            <person name="Zhou R."/>
        </authorList>
    </citation>
    <scope>NUCLEOTIDE SEQUENCE [LARGE SCALE GENOMIC DNA]</scope>
</reference>
<dbReference type="Proteomes" id="UP001057402">
    <property type="component" value="Chromosome 7"/>
</dbReference>
<keyword evidence="2" id="KW-1185">Reference proteome</keyword>
<proteinExistence type="predicted"/>
<organism evidence="1 2">
    <name type="scientific">Melastoma candidum</name>
    <dbReference type="NCBI Taxonomy" id="119954"/>
    <lineage>
        <taxon>Eukaryota</taxon>
        <taxon>Viridiplantae</taxon>
        <taxon>Streptophyta</taxon>
        <taxon>Embryophyta</taxon>
        <taxon>Tracheophyta</taxon>
        <taxon>Spermatophyta</taxon>
        <taxon>Magnoliopsida</taxon>
        <taxon>eudicotyledons</taxon>
        <taxon>Gunneridae</taxon>
        <taxon>Pentapetalae</taxon>
        <taxon>rosids</taxon>
        <taxon>malvids</taxon>
        <taxon>Myrtales</taxon>
        <taxon>Melastomataceae</taxon>
        <taxon>Melastomatoideae</taxon>
        <taxon>Melastomateae</taxon>
        <taxon>Melastoma</taxon>
    </lineage>
</organism>
<accession>A0ACB9P1P2</accession>
<evidence type="ECO:0000313" key="2">
    <source>
        <dbReference type="Proteomes" id="UP001057402"/>
    </source>
</evidence>